<dbReference type="InterPro" id="IPR050416">
    <property type="entry name" value="FAD-linked_Oxidoreductase"/>
</dbReference>
<keyword evidence="5" id="KW-0560">Oxidoreductase</keyword>
<feature type="chain" id="PRO_5034082356" description="FAD-binding PCMH-type domain-containing protein" evidence="6">
    <location>
        <begin position="16"/>
        <end position="664"/>
    </location>
</feature>
<dbReference type="GO" id="GO:0071949">
    <property type="term" value="F:FAD binding"/>
    <property type="evidence" value="ECO:0007669"/>
    <property type="project" value="InterPro"/>
</dbReference>
<evidence type="ECO:0000313" key="8">
    <source>
        <dbReference type="EMBL" id="KAE9981749.1"/>
    </source>
</evidence>
<dbReference type="InterPro" id="IPR012951">
    <property type="entry name" value="BBE"/>
</dbReference>
<keyword evidence="6" id="KW-0732">Signal</keyword>
<evidence type="ECO:0000256" key="6">
    <source>
        <dbReference type="SAM" id="SignalP"/>
    </source>
</evidence>
<dbReference type="PANTHER" id="PTHR42973:SF39">
    <property type="entry name" value="FAD-BINDING PCMH-TYPE DOMAIN-CONTAINING PROTEIN"/>
    <property type="match status" value="1"/>
</dbReference>
<keyword evidence="4" id="KW-0274">FAD</keyword>
<gene>
    <name evidence="8" type="ORF">BLS_006983</name>
</gene>
<dbReference type="PROSITE" id="PS51387">
    <property type="entry name" value="FAD_PCMH"/>
    <property type="match status" value="1"/>
</dbReference>
<evidence type="ECO:0000259" key="7">
    <source>
        <dbReference type="PROSITE" id="PS51387"/>
    </source>
</evidence>
<dbReference type="InterPro" id="IPR006094">
    <property type="entry name" value="Oxid_FAD_bind_N"/>
</dbReference>
<evidence type="ECO:0000256" key="5">
    <source>
        <dbReference type="ARBA" id="ARBA00023002"/>
    </source>
</evidence>
<evidence type="ECO:0000313" key="9">
    <source>
        <dbReference type="Proteomes" id="UP000433883"/>
    </source>
</evidence>
<protein>
    <recommendedName>
        <fullName evidence="7">FAD-binding PCMH-type domain-containing protein</fullName>
    </recommendedName>
</protein>
<feature type="signal peptide" evidence="6">
    <location>
        <begin position="1"/>
        <end position="15"/>
    </location>
</feature>
<evidence type="ECO:0000256" key="4">
    <source>
        <dbReference type="ARBA" id="ARBA00022827"/>
    </source>
</evidence>
<reference evidence="8 9" key="1">
    <citation type="submission" date="2019-11" db="EMBL/GenBank/DDBJ databases">
        <title>Venturia inaequalis Genome Resource.</title>
        <authorList>
            <person name="Lichtner F.J."/>
        </authorList>
    </citation>
    <scope>NUCLEOTIDE SEQUENCE [LARGE SCALE GENOMIC DNA]</scope>
    <source>
        <strain evidence="8">Bline_iso_100314</strain>
    </source>
</reference>
<sequence length="664" mass="70969">MKSLALLWGVQVVAAVPQFQWVDGRPKFPTSNPRAQFAADCKVTATDAAWPKEDVWKEAMPKVAARGNLKAGVTAPDYKVVATNSQEVIQAVKFAAEHNVRLSILNSGYDFLGRNDATSGLRLSVGEIKGIRLSKKFTANATGVPALGPNEQAEKMTMAAGDEAFVTFGAGMSTQLINNAIAPSGLFTLGAAHGEVATAGGWGQAAGYSPLGPRYGLGADAVVEYKVVTADGALKVANEQTNPDLFWALRGGGGGTFGVVTEATVKAFPSPKITVASWYLNTTDFKDQKSIHASAAYFHSILPDLVEKQGQSGYYYLYPNAIKSVFLAADKDAGVDKAKAVWEPVLEKMTTFPGINKKTLVVTYNDMPNYKAFFDAAFGSIEETANMSGISGMKQKRAERPLFRRFFDEAGLAKRHETEGKGMANAEVTPQGITPMDSRLLSREHLVNPGLAEALEKAMPMMEEGQLRGNVVGGNKVFTTGNATAVTPAWRKAYVHLIATGRGTPDASSLKELAKDSGAYSDEVGSSFLSVAHTSPLASRTQDSWKTTFWGPNYERLSQIKSKYDPKGLFWVSPGIGADQFSVQQDGKVCRVEPVAMSRYAAVAPETDNKNMAPGGESNADGEGFPLLWEGGKIVERPKKGRYAAAAAAAAAPARHVTRKADSV</sequence>
<dbReference type="AlphaFoldDB" id="A0A8H3V3F6"/>
<dbReference type="Proteomes" id="UP000433883">
    <property type="component" value="Unassembled WGS sequence"/>
</dbReference>
<evidence type="ECO:0000256" key="2">
    <source>
        <dbReference type="ARBA" id="ARBA00005466"/>
    </source>
</evidence>
<dbReference type="PANTHER" id="PTHR42973">
    <property type="entry name" value="BINDING OXIDOREDUCTASE, PUTATIVE (AFU_ORTHOLOGUE AFUA_1G17690)-RELATED"/>
    <property type="match status" value="1"/>
</dbReference>
<dbReference type="Gene3D" id="3.30.465.10">
    <property type="match status" value="2"/>
</dbReference>
<dbReference type="InterPro" id="IPR016166">
    <property type="entry name" value="FAD-bd_PCMH"/>
</dbReference>
<dbReference type="InterPro" id="IPR016169">
    <property type="entry name" value="FAD-bd_PCMH_sub2"/>
</dbReference>
<dbReference type="GO" id="GO:0016491">
    <property type="term" value="F:oxidoreductase activity"/>
    <property type="evidence" value="ECO:0007669"/>
    <property type="project" value="UniProtKB-KW"/>
</dbReference>
<comment type="caution">
    <text evidence="8">The sequence shown here is derived from an EMBL/GenBank/DDBJ whole genome shotgun (WGS) entry which is preliminary data.</text>
</comment>
<evidence type="ECO:0000256" key="3">
    <source>
        <dbReference type="ARBA" id="ARBA00022630"/>
    </source>
</evidence>
<name>A0A8H3V3F6_VENIN</name>
<dbReference type="SUPFAM" id="SSF56176">
    <property type="entry name" value="FAD-binding/transporter-associated domain-like"/>
    <property type="match status" value="1"/>
</dbReference>
<feature type="domain" description="FAD-binding PCMH-type" evidence="7">
    <location>
        <begin position="71"/>
        <end position="270"/>
    </location>
</feature>
<evidence type="ECO:0000256" key="1">
    <source>
        <dbReference type="ARBA" id="ARBA00001974"/>
    </source>
</evidence>
<dbReference type="InterPro" id="IPR036318">
    <property type="entry name" value="FAD-bd_PCMH-like_sf"/>
</dbReference>
<comment type="cofactor">
    <cofactor evidence="1">
        <name>FAD</name>
        <dbReference type="ChEBI" id="CHEBI:57692"/>
    </cofactor>
</comment>
<dbReference type="Pfam" id="PF08031">
    <property type="entry name" value="BBE"/>
    <property type="match status" value="1"/>
</dbReference>
<dbReference type="Pfam" id="PF01565">
    <property type="entry name" value="FAD_binding_4"/>
    <property type="match status" value="1"/>
</dbReference>
<keyword evidence="3" id="KW-0285">Flavoprotein</keyword>
<comment type="similarity">
    <text evidence="2">Belongs to the oxygen-dependent FAD-linked oxidoreductase family.</text>
</comment>
<organism evidence="8 9">
    <name type="scientific">Venturia inaequalis</name>
    <name type="common">Apple scab fungus</name>
    <dbReference type="NCBI Taxonomy" id="5025"/>
    <lineage>
        <taxon>Eukaryota</taxon>
        <taxon>Fungi</taxon>
        <taxon>Dikarya</taxon>
        <taxon>Ascomycota</taxon>
        <taxon>Pezizomycotina</taxon>
        <taxon>Dothideomycetes</taxon>
        <taxon>Pleosporomycetidae</taxon>
        <taxon>Venturiales</taxon>
        <taxon>Venturiaceae</taxon>
        <taxon>Venturia</taxon>
    </lineage>
</organism>
<accession>A0A8H3V3F6</accession>
<dbReference type="EMBL" id="WNWQ01000053">
    <property type="protein sequence ID" value="KAE9981749.1"/>
    <property type="molecule type" value="Genomic_DNA"/>
</dbReference>
<proteinExistence type="inferred from homology"/>